<evidence type="ECO:0000256" key="2">
    <source>
        <dbReference type="ARBA" id="ARBA00005811"/>
    </source>
</evidence>
<dbReference type="GO" id="GO:0022857">
    <property type="term" value="F:transmembrane transporter activity"/>
    <property type="evidence" value="ECO:0007669"/>
    <property type="project" value="InterPro"/>
</dbReference>
<evidence type="ECO:0008006" key="10">
    <source>
        <dbReference type="Google" id="ProtNLM"/>
    </source>
</evidence>
<evidence type="ECO:0000256" key="1">
    <source>
        <dbReference type="ARBA" id="ARBA00004162"/>
    </source>
</evidence>
<keyword evidence="7" id="KW-0813">Transport</keyword>
<name>A0A235BRH8_UNCW3</name>
<protein>
    <recommendedName>
        <fullName evidence="10">Biopolymer transporter ExbD</fullName>
    </recommendedName>
</protein>
<keyword evidence="3" id="KW-1003">Cell membrane</keyword>
<dbReference type="EMBL" id="NOZQ01000157">
    <property type="protein sequence ID" value="OYD14816.1"/>
    <property type="molecule type" value="Genomic_DNA"/>
</dbReference>
<dbReference type="GO" id="GO:0015031">
    <property type="term" value="P:protein transport"/>
    <property type="evidence" value="ECO:0007669"/>
    <property type="project" value="UniProtKB-KW"/>
</dbReference>
<comment type="caution">
    <text evidence="8">The sequence shown here is derived from an EMBL/GenBank/DDBJ whole genome shotgun (WGS) entry which is preliminary data.</text>
</comment>
<evidence type="ECO:0000313" key="9">
    <source>
        <dbReference type="Proteomes" id="UP000215215"/>
    </source>
</evidence>
<evidence type="ECO:0000313" key="8">
    <source>
        <dbReference type="EMBL" id="OYD14816.1"/>
    </source>
</evidence>
<evidence type="ECO:0000256" key="7">
    <source>
        <dbReference type="RuleBase" id="RU003879"/>
    </source>
</evidence>
<evidence type="ECO:0000256" key="5">
    <source>
        <dbReference type="ARBA" id="ARBA00022989"/>
    </source>
</evidence>
<dbReference type="Proteomes" id="UP000215215">
    <property type="component" value="Unassembled WGS sequence"/>
</dbReference>
<dbReference type="Pfam" id="PF02472">
    <property type="entry name" value="ExbD"/>
    <property type="match status" value="1"/>
</dbReference>
<comment type="similarity">
    <text evidence="2 7">Belongs to the ExbD/TolR family.</text>
</comment>
<dbReference type="Gene3D" id="3.30.420.270">
    <property type="match status" value="1"/>
</dbReference>
<dbReference type="InterPro" id="IPR003400">
    <property type="entry name" value="ExbD"/>
</dbReference>
<accession>A0A235BRH8</accession>
<comment type="subcellular location">
    <subcellularLocation>
        <location evidence="1">Cell membrane</location>
        <topology evidence="1">Single-pass membrane protein</topology>
    </subcellularLocation>
    <subcellularLocation>
        <location evidence="7">Cell membrane</location>
        <topology evidence="7">Single-pass type II membrane protein</topology>
    </subcellularLocation>
</comment>
<keyword evidence="7" id="KW-0653">Protein transport</keyword>
<gene>
    <name evidence="8" type="ORF">CH333_07190</name>
</gene>
<keyword evidence="4 7" id="KW-0812">Transmembrane</keyword>
<sequence>MRFGGRRRKMKAEIPTASMADIAFLLIVFFMLTSVFATEKGLQIVLPEKGEMVKIKKGNIAQVYVNAKGQVRIEGKDVSLEDIKDKVESMLAVNDSLVFSLKADSRCKYETIIKVFDHLKLGSAERIAFAPPEKREKP</sequence>
<keyword evidence="5" id="KW-1133">Transmembrane helix</keyword>
<evidence type="ECO:0000256" key="6">
    <source>
        <dbReference type="ARBA" id="ARBA00023136"/>
    </source>
</evidence>
<organism evidence="8 9">
    <name type="scientific">candidate division WOR-3 bacterium JGI_Cruoil_03_44_89</name>
    <dbReference type="NCBI Taxonomy" id="1973748"/>
    <lineage>
        <taxon>Bacteria</taxon>
        <taxon>Bacteria division WOR-3</taxon>
    </lineage>
</organism>
<proteinExistence type="inferred from homology"/>
<dbReference type="PANTHER" id="PTHR30558:SF3">
    <property type="entry name" value="BIOPOLYMER TRANSPORT PROTEIN EXBD-RELATED"/>
    <property type="match status" value="1"/>
</dbReference>
<evidence type="ECO:0000256" key="3">
    <source>
        <dbReference type="ARBA" id="ARBA00022475"/>
    </source>
</evidence>
<dbReference type="AlphaFoldDB" id="A0A235BRH8"/>
<evidence type="ECO:0000256" key="4">
    <source>
        <dbReference type="ARBA" id="ARBA00022692"/>
    </source>
</evidence>
<keyword evidence="6" id="KW-0472">Membrane</keyword>
<reference evidence="8 9" key="1">
    <citation type="submission" date="2017-07" db="EMBL/GenBank/DDBJ databases">
        <title>Recovery of genomes from metagenomes via a dereplication, aggregation, and scoring strategy.</title>
        <authorList>
            <person name="Sieber C.M."/>
            <person name="Probst A.J."/>
            <person name="Sharrar A."/>
            <person name="Thomas B.C."/>
            <person name="Hess M."/>
            <person name="Tringe S.G."/>
            <person name="Banfield J.F."/>
        </authorList>
    </citation>
    <scope>NUCLEOTIDE SEQUENCE [LARGE SCALE GENOMIC DNA]</scope>
    <source>
        <strain evidence="8">JGI_Cruoil_03_44_89</strain>
    </source>
</reference>
<dbReference type="GO" id="GO:0005886">
    <property type="term" value="C:plasma membrane"/>
    <property type="evidence" value="ECO:0007669"/>
    <property type="project" value="UniProtKB-SubCell"/>
</dbReference>
<dbReference type="PANTHER" id="PTHR30558">
    <property type="entry name" value="EXBD MEMBRANE COMPONENT OF PMF-DRIVEN MACROMOLECULE IMPORT SYSTEM"/>
    <property type="match status" value="1"/>
</dbReference>